<dbReference type="InterPro" id="IPR027417">
    <property type="entry name" value="P-loop_NTPase"/>
</dbReference>
<evidence type="ECO:0000313" key="15">
    <source>
        <dbReference type="Proteomes" id="UP000005289"/>
    </source>
</evidence>
<dbReference type="STRING" id="713585.THITH_01285"/>
<feature type="compositionally biased region" description="Low complexity" evidence="12">
    <location>
        <begin position="552"/>
        <end position="571"/>
    </location>
</feature>
<dbReference type="Proteomes" id="UP000005289">
    <property type="component" value="Chromosome"/>
</dbReference>
<dbReference type="InterPro" id="IPR017871">
    <property type="entry name" value="ABC_transporter-like_CS"/>
</dbReference>
<dbReference type="InterPro" id="IPR032524">
    <property type="entry name" value="ABC_tran_C"/>
</dbReference>
<dbReference type="GO" id="GO:0005524">
    <property type="term" value="F:ATP binding"/>
    <property type="evidence" value="ECO:0007669"/>
    <property type="project" value="UniProtKB-UniRule"/>
</dbReference>
<evidence type="ECO:0000256" key="3">
    <source>
        <dbReference type="ARBA" id="ARBA00022741"/>
    </source>
</evidence>
<dbReference type="Pfam" id="PF00005">
    <property type="entry name" value="ABC_tran"/>
    <property type="match status" value="2"/>
</dbReference>
<dbReference type="CDD" id="cd03221">
    <property type="entry name" value="ABCF_EF-3"/>
    <property type="match status" value="2"/>
</dbReference>
<dbReference type="KEGG" id="tti:THITH_01285"/>
<protein>
    <recommendedName>
        <fullName evidence="11">ATP-binding protein Uup</fullName>
        <ecNumber evidence="11">3.6.1.-</ecNumber>
    </recommendedName>
</protein>
<keyword evidence="6 11" id="KW-0067">ATP-binding</keyword>
<feature type="binding site" evidence="11">
    <location>
        <begin position="36"/>
        <end position="43"/>
    </location>
    <ligand>
        <name>ATP</name>
        <dbReference type="ChEBI" id="CHEBI:30616"/>
        <label>1</label>
    </ligand>
</feature>
<evidence type="ECO:0000313" key="14">
    <source>
        <dbReference type="EMBL" id="AHE97132.1"/>
    </source>
</evidence>
<dbReference type="AlphaFoldDB" id="W0DIQ4"/>
<feature type="domain" description="ABC transporter" evidence="13">
    <location>
        <begin position="4"/>
        <end position="252"/>
    </location>
</feature>
<keyword evidence="1 11" id="KW-0963">Cytoplasm</keyword>
<dbReference type="GO" id="GO:0006281">
    <property type="term" value="P:DNA repair"/>
    <property type="evidence" value="ECO:0007669"/>
    <property type="project" value="UniProtKB-KW"/>
</dbReference>
<dbReference type="InterPro" id="IPR051309">
    <property type="entry name" value="ABCF_ATPase"/>
</dbReference>
<keyword evidence="7 11" id="KW-0238">DNA-binding</keyword>
<evidence type="ECO:0000256" key="5">
    <source>
        <dbReference type="ARBA" id="ARBA00022801"/>
    </source>
</evidence>
<name>W0DIQ4_9GAMM</name>
<evidence type="ECO:0000256" key="12">
    <source>
        <dbReference type="SAM" id="MobiDB-lite"/>
    </source>
</evidence>
<gene>
    <name evidence="11" type="primary">uup</name>
    <name evidence="14" type="ORF">THITH_01285</name>
</gene>
<dbReference type="PROSITE" id="PS50893">
    <property type="entry name" value="ABC_TRANSPORTER_2"/>
    <property type="match status" value="2"/>
</dbReference>
<evidence type="ECO:0000259" key="13">
    <source>
        <dbReference type="PROSITE" id="PS50893"/>
    </source>
</evidence>
<keyword evidence="4 11" id="KW-0227">DNA damage</keyword>
<dbReference type="PANTHER" id="PTHR42855:SF1">
    <property type="entry name" value="ABC TRANSPORTER DOMAIN-CONTAINING PROTEIN"/>
    <property type="match status" value="1"/>
</dbReference>
<dbReference type="Pfam" id="PF12848">
    <property type="entry name" value="ABC_tran_Xtn"/>
    <property type="match status" value="1"/>
</dbReference>
<dbReference type="Gene3D" id="3.40.50.300">
    <property type="entry name" value="P-loop containing nucleotide triphosphate hydrolases"/>
    <property type="match status" value="2"/>
</dbReference>
<proteinExistence type="inferred from homology"/>
<dbReference type="Gene3D" id="1.10.287.380">
    <property type="entry name" value="Valyl-tRNA synthetase, C-terminal domain"/>
    <property type="match status" value="1"/>
</dbReference>
<evidence type="ECO:0000256" key="11">
    <source>
        <dbReference type="HAMAP-Rule" id="MF_00848"/>
    </source>
</evidence>
<dbReference type="GO" id="GO:0003677">
    <property type="term" value="F:DNA binding"/>
    <property type="evidence" value="ECO:0007669"/>
    <property type="project" value="UniProtKB-UniRule"/>
</dbReference>
<dbReference type="OrthoDB" id="9808609at2"/>
<keyword evidence="5 11" id="KW-0378">Hydrolase</keyword>
<organism evidence="14 15">
    <name type="scientific">Thioalkalivibrio paradoxus ARh 1</name>
    <dbReference type="NCBI Taxonomy" id="713585"/>
    <lineage>
        <taxon>Bacteria</taxon>
        <taxon>Pseudomonadati</taxon>
        <taxon>Pseudomonadota</taxon>
        <taxon>Gammaproteobacteria</taxon>
        <taxon>Chromatiales</taxon>
        <taxon>Ectothiorhodospiraceae</taxon>
        <taxon>Thioalkalivibrio</taxon>
    </lineage>
</organism>
<dbReference type="InterPro" id="IPR037118">
    <property type="entry name" value="Val-tRNA_synth_C_sf"/>
</dbReference>
<dbReference type="FunFam" id="3.40.50.300:FF:000011">
    <property type="entry name" value="Putative ABC transporter ATP-binding component"/>
    <property type="match status" value="1"/>
</dbReference>
<dbReference type="HOGENOM" id="CLU_000604_36_0_6"/>
<evidence type="ECO:0000256" key="6">
    <source>
        <dbReference type="ARBA" id="ARBA00022840"/>
    </source>
</evidence>
<dbReference type="InterPro" id="IPR043686">
    <property type="entry name" value="Uup"/>
</dbReference>
<feature type="domain" description="ABC transporter" evidence="13">
    <location>
        <begin position="319"/>
        <end position="538"/>
    </location>
</feature>
<dbReference type="PROSITE" id="PS00211">
    <property type="entry name" value="ABC_TRANSPORTER_1"/>
    <property type="match status" value="1"/>
</dbReference>
<dbReference type="HAMAP" id="MF_00848">
    <property type="entry name" value="Uup"/>
    <property type="match status" value="1"/>
</dbReference>
<dbReference type="EMBL" id="CP007029">
    <property type="protein sequence ID" value="AHE97132.1"/>
    <property type="molecule type" value="Genomic_DNA"/>
</dbReference>
<feature type="coiled-coil region" evidence="11">
    <location>
        <begin position="581"/>
        <end position="642"/>
    </location>
</feature>
<dbReference type="GO" id="GO:0016887">
    <property type="term" value="F:ATP hydrolysis activity"/>
    <property type="evidence" value="ECO:0007669"/>
    <property type="project" value="UniProtKB-UniRule"/>
</dbReference>
<dbReference type="SMART" id="SM00382">
    <property type="entry name" value="AAA"/>
    <property type="match status" value="2"/>
</dbReference>
<reference evidence="14 15" key="1">
    <citation type="submission" date="2013-12" db="EMBL/GenBank/DDBJ databases">
        <authorList>
            <consortium name="DOE Joint Genome Institute"/>
            <person name="Muyzer G."/>
            <person name="Huntemann M."/>
            <person name="Han J."/>
            <person name="Chen A."/>
            <person name="Kyrpides N."/>
            <person name="Mavromatis K."/>
            <person name="Markowitz V."/>
            <person name="Palaniappan K."/>
            <person name="Ivanova N."/>
            <person name="Schaumberg A."/>
            <person name="Pati A."/>
            <person name="Liolios K."/>
            <person name="Nordberg H.P."/>
            <person name="Cantor M.N."/>
            <person name="Hua S.X."/>
            <person name="Woyke T."/>
        </authorList>
    </citation>
    <scope>NUCLEOTIDE SEQUENCE [LARGE SCALE GENOMIC DNA]</scope>
    <source>
        <strain evidence="14 15">ARh 1</strain>
    </source>
</reference>
<evidence type="ECO:0000256" key="9">
    <source>
        <dbReference type="ARBA" id="ARBA00049360"/>
    </source>
</evidence>
<dbReference type="Pfam" id="PF16326">
    <property type="entry name" value="ABC_tran_CTD"/>
    <property type="match status" value="1"/>
</dbReference>
<feature type="region of interest" description="Disordered" evidence="12">
    <location>
        <begin position="552"/>
        <end position="572"/>
    </location>
</feature>
<evidence type="ECO:0000256" key="2">
    <source>
        <dbReference type="ARBA" id="ARBA00022737"/>
    </source>
</evidence>
<keyword evidence="8 11" id="KW-0234">DNA repair</keyword>
<keyword evidence="2 11" id="KW-0677">Repeat</keyword>
<dbReference type="InterPro" id="IPR003439">
    <property type="entry name" value="ABC_transporter-like_ATP-bd"/>
</dbReference>
<comment type="catalytic activity">
    <reaction evidence="9 11">
        <text>ATP + H2O = ADP + phosphate + H(+)</text>
        <dbReference type="Rhea" id="RHEA:13065"/>
        <dbReference type="ChEBI" id="CHEBI:15377"/>
        <dbReference type="ChEBI" id="CHEBI:15378"/>
        <dbReference type="ChEBI" id="CHEBI:30616"/>
        <dbReference type="ChEBI" id="CHEBI:43474"/>
        <dbReference type="ChEBI" id="CHEBI:456216"/>
    </reaction>
</comment>
<evidence type="ECO:0000256" key="1">
    <source>
        <dbReference type="ARBA" id="ARBA00022490"/>
    </source>
</evidence>
<keyword evidence="15" id="KW-1185">Reference proteome</keyword>
<accession>W0DIQ4</accession>
<dbReference type="SUPFAM" id="SSF52540">
    <property type="entry name" value="P-loop containing nucleoside triphosphate hydrolases"/>
    <property type="match status" value="2"/>
</dbReference>
<evidence type="ECO:0000256" key="7">
    <source>
        <dbReference type="ARBA" id="ARBA00023125"/>
    </source>
</evidence>
<dbReference type="EC" id="3.6.1.-" evidence="11"/>
<keyword evidence="3 11" id="KW-0547">Nucleotide-binding</keyword>
<dbReference type="InterPro" id="IPR003593">
    <property type="entry name" value="AAA+_ATPase"/>
</dbReference>
<dbReference type="GO" id="GO:0005737">
    <property type="term" value="C:cytoplasm"/>
    <property type="evidence" value="ECO:0007669"/>
    <property type="project" value="UniProtKB-SubCell"/>
</dbReference>
<comment type="function">
    <text evidence="11">Probably plays a role in ribosome assembly or function. May be involved in resolution of branched DNA intermediates that result from template switching in postreplication gaps. Binds DNA and has ATPase activity.</text>
</comment>
<dbReference type="PANTHER" id="PTHR42855">
    <property type="entry name" value="ABC TRANSPORTER ATP-BINDING SUBUNIT"/>
    <property type="match status" value="1"/>
</dbReference>
<evidence type="ECO:0000256" key="10">
    <source>
        <dbReference type="ARBA" id="ARBA00061478"/>
    </source>
</evidence>
<evidence type="ECO:0000256" key="4">
    <source>
        <dbReference type="ARBA" id="ARBA00022763"/>
    </source>
</evidence>
<comment type="subcellular location">
    <subcellularLocation>
        <location evidence="11">Cytoplasm</location>
    </subcellularLocation>
    <text evidence="11">Associates with ribosomes.</text>
</comment>
<keyword evidence="11" id="KW-0175">Coiled coil</keyword>
<dbReference type="FunFam" id="3.40.50.300:FF:000309">
    <property type="entry name" value="ABC transporter ATP-binding protein"/>
    <property type="match status" value="1"/>
</dbReference>
<feature type="binding site" evidence="11">
    <location>
        <begin position="351"/>
        <end position="358"/>
    </location>
    <ligand>
        <name>ATP</name>
        <dbReference type="ChEBI" id="CHEBI:30616"/>
        <label>2</label>
    </ligand>
</feature>
<sequence>MALLTLRGIRLAYGLAALLDGIDLALNPGERVCIVGRNGEGKSTLLKILAGRIQPDSGEITRTDGLVTAYLTQELPEEVHGSIFDVVAEGLGENGRLLERYHHLSLDAAQGDAAALEALGRVQAELEAIDGWALQNRVETTLSRLELPADRPFAELSGGLRRRVWLARELVRNPDLLLLDEPTNHLDIAAIAWLENMLAGTAMTVVFITHDRSFMERLATRIVELDRGQLYEHPPSLEALRQRQAERLETEARQNAEFDKKLAQEEAWIRQGIKARRTRNEGRVRALERLRHQRAERRERQGQVRLALNPEQRSGRRVIEAERASFGYDGVPVIRGVDLLLQRGDRLGIVGPNGAGKTTLLRGLLGELAPISGSVTLGTQLEIAYFDQTRAQLDEGATVQDTVGQGRDRVTVNGVTRHVLSYLEDFLFPPARSRQPVSALSGGERNRLLLARLFLRPANLLVLDEPTNDLDVETLELLETLLIEYTGTVIVVSHDRAFLDNVVTSTLVLDGQGSCEEFVGGWSDLPERVTAPLQETRIQPAGPAAGATARAAVRPSETPARSSAATSPAPRKLSYRDARELEQLPARIEQLEAEREALAEQLSDPELFRNRPDRVPEVQKALQRLEEELATAYARWEALESDGS</sequence>
<dbReference type="GO" id="GO:0043022">
    <property type="term" value="F:ribosome binding"/>
    <property type="evidence" value="ECO:0007669"/>
    <property type="project" value="UniProtKB-UniRule"/>
</dbReference>
<comment type="similarity">
    <text evidence="10 11">Belongs to the ABC transporter superfamily. ABCF family. Uup subfamily.</text>
</comment>
<evidence type="ECO:0000256" key="8">
    <source>
        <dbReference type="ARBA" id="ARBA00023204"/>
    </source>
</evidence>
<dbReference type="RefSeq" id="WP_006746336.1">
    <property type="nucleotide sequence ID" value="NZ_CP007029.1"/>
</dbReference>
<dbReference type="InterPro" id="IPR032781">
    <property type="entry name" value="ABC_tran_Xtn"/>
</dbReference>